<reference evidence="3 4" key="1">
    <citation type="submission" date="2024-05" db="EMBL/GenBank/DDBJ databases">
        <title>A draft genome resource for the thread blight pathogen Marasmius tenuissimus strain MS-2.</title>
        <authorList>
            <person name="Yulfo-Soto G.E."/>
            <person name="Baruah I.K."/>
            <person name="Amoako-Attah I."/>
            <person name="Bukari Y."/>
            <person name="Meinhardt L.W."/>
            <person name="Bailey B.A."/>
            <person name="Cohen S.P."/>
        </authorList>
    </citation>
    <scope>NUCLEOTIDE SEQUENCE [LARGE SCALE GENOMIC DNA]</scope>
    <source>
        <strain evidence="3 4">MS-2</strain>
    </source>
</reference>
<organism evidence="3 4">
    <name type="scientific">Marasmius tenuissimus</name>
    <dbReference type="NCBI Taxonomy" id="585030"/>
    <lineage>
        <taxon>Eukaryota</taxon>
        <taxon>Fungi</taxon>
        <taxon>Dikarya</taxon>
        <taxon>Basidiomycota</taxon>
        <taxon>Agaricomycotina</taxon>
        <taxon>Agaricomycetes</taxon>
        <taxon>Agaricomycetidae</taxon>
        <taxon>Agaricales</taxon>
        <taxon>Marasmiineae</taxon>
        <taxon>Marasmiaceae</taxon>
        <taxon>Marasmius</taxon>
    </lineage>
</organism>
<evidence type="ECO:0000313" key="3">
    <source>
        <dbReference type="EMBL" id="KAL0068359.1"/>
    </source>
</evidence>
<feature type="transmembrane region" description="Helical" evidence="2">
    <location>
        <begin position="207"/>
        <end position="226"/>
    </location>
</feature>
<dbReference type="EMBL" id="JBBXMP010000018">
    <property type="protein sequence ID" value="KAL0068359.1"/>
    <property type="molecule type" value="Genomic_DNA"/>
</dbReference>
<feature type="transmembrane region" description="Helical" evidence="2">
    <location>
        <begin position="343"/>
        <end position="367"/>
    </location>
</feature>
<accession>A0ABR3A4P6</accession>
<keyword evidence="4" id="KW-1185">Reference proteome</keyword>
<dbReference type="Proteomes" id="UP001437256">
    <property type="component" value="Unassembled WGS sequence"/>
</dbReference>
<keyword evidence="2" id="KW-0812">Transmembrane</keyword>
<proteinExistence type="predicted"/>
<sequence>MTVIKRSHLGMQSHPTLTENSTERYEVFDFGLSSTNAEVGLGMPDAPNFGDTLSSGIQEVSALLPLLGTEQCERHVGTALEKGYLYAAATPLSIFGSLGIVKTAFSTVLATTTRPFYGGSWLDDAGFGTTGSVSSMVTLVKGTQQYGAEVQLQRLMKEQHIDDPEMVADIEWFGWKKNAANGSSLLSVRAQLCEKLRTNILMQPPSWNVALIFTSLISSLISVSPYPYLIARSKEHTILWLFPLLRSFGSLLCVVTVQLALQIRIHHITTSSLLLMKARKRFPLPPEEAIRDRDTLLESRLRNLRDELGRLPDPEKQSDRGLGHQTDIQGEPEARDRSQNVLLLLRAVLVVGMGMIVTGYIGCFNIVGRTEAEGGPYLWFGTEAFLAILRIALWGWNPAWDERGTGMTMRLNLRSRDLTWGMPSSSSSDHHSQTSSTPLLMAEPSDRLTSDPPIPSFPLITGTRFLSHLTETHGYLTTWRNREVEASFIAESIEDFLVAATPYVGPLRRLEAEELKGISLYCGIIPDGERKLLSTTACRDDSRRTSISILIDGNTPPYAVYTSRSQDVPGARALQVNMQDEVQTGSVTVVDQRTLNLLIDYSSRLFTRLCMADNPVDRLPLSWAVALPSLPNSENLQKSILLTEQDKTYIQIRQIHYLKSDYCIMRGNLLLGVFPHNLPRQRHVELIEWALILDSAVAEVYLYVLERLFVRSLSLSPNQLRRLTLECIRGMEDRISLEKEVCRHRPAGPPDYRMLSLYETTYDQLIQELRSLRQLPTGSATLESWEELIAILMDQPDELPTVSDLFALPPLQNLATNLEDILSFFVVRDGSNIHESLEYRNMVAFLRSSLYRLRDMKASSLDDRIIPWGPGSPEFSPPYTAVFVLSTQISKALVDQFESIQMIELRQESSMVQDTLHLLRTLSPSPSLTTVMFHNGRFDDEVTLLVTSVLQRHQRIICLAFQDCEFSDRALIDDIITTNRQKWKEEARSNGVFTFSVGCEIRPGDIAGYASFNIYQHDILLSDLTDLFAMIYIPHEGKVVPSLSLQAHAQDITLVATLTPSDKAGETGDFDDTITTQSDVAVSYDFESTSIDGFPGVRAGCYELRIRLARKAPYLFRKLTIDFIAASDGVEPPGEPGAEKRLVPDE</sequence>
<feature type="transmembrane region" description="Helical" evidence="2">
    <location>
        <begin position="238"/>
        <end position="261"/>
    </location>
</feature>
<name>A0ABR3A4P6_9AGAR</name>
<gene>
    <name evidence="3" type="ORF">AAF712_004437</name>
</gene>
<evidence type="ECO:0000313" key="4">
    <source>
        <dbReference type="Proteomes" id="UP001437256"/>
    </source>
</evidence>
<evidence type="ECO:0000256" key="2">
    <source>
        <dbReference type="SAM" id="Phobius"/>
    </source>
</evidence>
<protein>
    <submittedName>
        <fullName evidence="3">Uncharacterized protein</fullName>
    </submittedName>
</protein>
<feature type="region of interest" description="Disordered" evidence="1">
    <location>
        <begin position="422"/>
        <end position="448"/>
    </location>
</feature>
<keyword evidence="2" id="KW-1133">Transmembrane helix</keyword>
<keyword evidence="2" id="KW-0472">Membrane</keyword>
<comment type="caution">
    <text evidence="3">The sequence shown here is derived from an EMBL/GenBank/DDBJ whole genome shotgun (WGS) entry which is preliminary data.</text>
</comment>
<feature type="compositionally biased region" description="Basic and acidic residues" evidence="1">
    <location>
        <begin position="308"/>
        <end position="322"/>
    </location>
</feature>
<feature type="region of interest" description="Disordered" evidence="1">
    <location>
        <begin position="308"/>
        <end position="334"/>
    </location>
</feature>
<evidence type="ECO:0000256" key="1">
    <source>
        <dbReference type="SAM" id="MobiDB-lite"/>
    </source>
</evidence>